<dbReference type="EMBL" id="CAJVRM010000744">
    <property type="protein sequence ID" value="CAG8983935.1"/>
    <property type="molecule type" value="Genomic_DNA"/>
</dbReference>
<dbReference type="AlphaFoldDB" id="A0A9N9M3E4"/>
<dbReference type="GO" id="GO:0008270">
    <property type="term" value="F:zinc ion binding"/>
    <property type="evidence" value="ECO:0007669"/>
    <property type="project" value="UniProtKB-KW"/>
</dbReference>
<feature type="region of interest" description="Disordered" evidence="5">
    <location>
        <begin position="400"/>
        <end position="498"/>
    </location>
</feature>
<dbReference type="Gene3D" id="3.40.50.10190">
    <property type="entry name" value="BRCT domain"/>
    <property type="match status" value="2"/>
</dbReference>
<evidence type="ECO:0000313" key="7">
    <source>
        <dbReference type="EMBL" id="CAG8983935.1"/>
    </source>
</evidence>
<evidence type="ECO:0000256" key="4">
    <source>
        <dbReference type="PROSITE-ProRule" id="PRU00600"/>
    </source>
</evidence>
<keyword evidence="2 4" id="KW-0863">Zinc-finger</keyword>
<evidence type="ECO:0000256" key="3">
    <source>
        <dbReference type="ARBA" id="ARBA00022833"/>
    </source>
</evidence>
<feature type="compositionally biased region" description="Polar residues" evidence="5">
    <location>
        <begin position="231"/>
        <end position="240"/>
    </location>
</feature>
<dbReference type="CDD" id="cd00027">
    <property type="entry name" value="BRCT"/>
    <property type="match status" value="1"/>
</dbReference>
<dbReference type="Pfam" id="PF22437">
    <property type="entry name" value="DBF4_BRCT"/>
    <property type="match status" value="1"/>
</dbReference>
<dbReference type="InterPro" id="IPR036420">
    <property type="entry name" value="BRCT_dom_sf"/>
</dbReference>
<name>A0A9N9M3E4_9HELO</name>
<dbReference type="GO" id="GO:0043539">
    <property type="term" value="F:protein serine/threonine kinase activator activity"/>
    <property type="evidence" value="ECO:0007669"/>
    <property type="project" value="TreeGrafter"/>
</dbReference>
<accession>A0A9N9M3E4</accession>
<feature type="domain" description="DBF4-type" evidence="6">
    <location>
        <begin position="634"/>
        <end position="683"/>
    </location>
</feature>
<feature type="region of interest" description="Disordered" evidence="5">
    <location>
        <begin position="202"/>
        <end position="248"/>
    </location>
</feature>
<dbReference type="GO" id="GO:0031431">
    <property type="term" value="C:Dbf4-dependent protein kinase complex"/>
    <property type="evidence" value="ECO:0007669"/>
    <property type="project" value="TreeGrafter"/>
</dbReference>
<dbReference type="InterPro" id="IPR013939">
    <property type="entry name" value="Regulatory_Dfp1/Him1"/>
</dbReference>
<feature type="compositionally biased region" description="Basic and acidic residues" evidence="5">
    <location>
        <begin position="406"/>
        <end position="431"/>
    </location>
</feature>
<dbReference type="FunFam" id="6.10.250.3410:FF:000001">
    <property type="entry name" value="Protein DBF4 homolog A"/>
    <property type="match status" value="1"/>
</dbReference>
<dbReference type="OrthoDB" id="21380at2759"/>
<dbReference type="InterPro" id="IPR055116">
    <property type="entry name" value="DBF4_BRCT"/>
</dbReference>
<keyword evidence="1" id="KW-0479">Metal-binding</keyword>
<protein>
    <recommendedName>
        <fullName evidence="6">DBF4-type domain-containing protein</fullName>
    </recommendedName>
</protein>
<feature type="region of interest" description="Disordered" evidence="5">
    <location>
        <begin position="27"/>
        <end position="68"/>
    </location>
</feature>
<feature type="compositionally biased region" description="Basic and acidic residues" evidence="5">
    <location>
        <begin position="600"/>
        <end position="621"/>
    </location>
</feature>
<keyword evidence="3" id="KW-0862">Zinc</keyword>
<feature type="region of interest" description="Disordered" evidence="5">
    <location>
        <begin position="599"/>
        <end position="641"/>
    </location>
</feature>
<feature type="compositionally biased region" description="Polar residues" evidence="5">
    <location>
        <begin position="466"/>
        <end position="476"/>
    </location>
</feature>
<evidence type="ECO:0000256" key="2">
    <source>
        <dbReference type="ARBA" id="ARBA00022771"/>
    </source>
</evidence>
<dbReference type="GO" id="GO:0010571">
    <property type="term" value="P:positive regulation of nuclear cell cycle DNA replication"/>
    <property type="evidence" value="ECO:0007669"/>
    <property type="project" value="TreeGrafter"/>
</dbReference>
<dbReference type="PANTHER" id="PTHR15375">
    <property type="entry name" value="ACTIVATOR OF S-PHASE KINASE-RELATED"/>
    <property type="match status" value="1"/>
</dbReference>
<keyword evidence="8" id="KW-1185">Reference proteome</keyword>
<dbReference type="InterPro" id="IPR038545">
    <property type="entry name" value="Znf_DBF_sf"/>
</dbReference>
<gene>
    <name evidence="7" type="ORF">HYALB_00006903</name>
</gene>
<dbReference type="InterPro" id="IPR006572">
    <property type="entry name" value="Znf_DBF"/>
</dbReference>
<dbReference type="Proteomes" id="UP000701801">
    <property type="component" value="Unassembled WGS sequence"/>
</dbReference>
<evidence type="ECO:0000313" key="8">
    <source>
        <dbReference type="Proteomes" id="UP000701801"/>
    </source>
</evidence>
<dbReference type="Pfam" id="PF08630">
    <property type="entry name" value="Dfp1_Him1_M"/>
    <property type="match status" value="1"/>
</dbReference>
<evidence type="ECO:0000256" key="5">
    <source>
        <dbReference type="SAM" id="MobiDB-lite"/>
    </source>
</evidence>
<dbReference type="Gene3D" id="6.10.250.3410">
    <property type="entry name" value="DBF zinc finger"/>
    <property type="match status" value="1"/>
</dbReference>
<dbReference type="SMART" id="SM00586">
    <property type="entry name" value="ZnF_DBF"/>
    <property type="match status" value="1"/>
</dbReference>
<comment type="caution">
    <text evidence="7">The sequence shown here is derived from an EMBL/GenBank/DDBJ whole genome shotgun (WGS) entry which is preliminary data.</text>
</comment>
<proteinExistence type="predicted"/>
<dbReference type="PROSITE" id="PS51265">
    <property type="entry name" value="ZF_DBF4"/>
    <property type="match status" value="1"/>
</dbReference>
<organism evidence="7 8">
    <name type="scientific">Hymenoscyphus albidus</name>
    <dbReference type="NCBI Taxonomy" id="595503"/>
    <lineage>
        <taxon>Eukaryota</taxon>
        <taxon>Fungi</taxon>
        <taxon>Dikarya</taxon>
        <taxon>Ascomycota</taxon>
        <taxon>Pezizomycotina</taxon>
        <taxon>Leotiomycetes</taxon>
        <taxon>Helotiales</taxon>
        <taxon>Helotiaceae</taxon>
        <taxon>Hymenoscyphus</taxon>
    </lineage>
</organism>
<dbReference type="SUPFAM" id="SSF52113">
    <property type="entry name" value="BRCT domain"/>
    <property type="match status" value="1"/>
</dbReference>
<evidence type="ECO:0000256" key="1">
    <source>
        <dbReference type="ARBA" id="ARBA00022723"/>
    </source>
</evidence>
<dbReference type="Pfam" id="PF07535">
    <property type="entry name" value="zf-DBF"/>
    <property type="match status" value="1"/>
</dbReference>
<dbReference type="PANTHER" id="PTHR15375:SF26">
    <property type="entry name" value="PROTEIN CHIFFON"/>
    <property type="match status" value="1"/>
</dbReference>
<reference evidence="7" key="1">
    <citation type="submission" date="2021-07" db="EMBL/GenBank/DDBJ databases">
        <authorList>
            <person name="Durling M."/>
        </authorList>
    </citation>
    <scope>NUCLEOTIDE SEQUENCE</scope>
</reference>
<feature type="compositionally biased region" description="Low complexity" evidence="5">
    <location>
        <begin position="205"/>
        <end position="220"/>
    </location>
</feature>
<dbReference type="GO" id="GO:0003676">
    <property type="term" value="F:nucleic acid binding"/>
    <property type="evidence" value="ECO:0007669"/>
    <property type="project" value="InterPro"/>
</dbReference>
<feature type="compositionally biased region" description="Polar residues" evidence="5">
    <location>
        <begin position="441"/>
        <end position="457"/>
    </location>
</feature>
<dbReference type="GO" id="GO:1901987">
    <property type="term" value="P:regulation of cell cycle phase transition"/>
    <property type="evidence" value="ECO:0007669"/>
    <property type="project" value="TreeGrafter"/>
</dbReference>
<evidence type="ECO:0000259" key="6">
    <source>
        <dbReference type="PROSITE" id="PS51265"/>
    </source>
</evidence>
<sequence>MAAVLISPPPAKNTLLSTMSARRAPLHNNTNAVNSPFRPTDAQSKPKRSYATIQREESYGQPPPAKKQMLENRQALKTPPRQNNTNTHYTAEGRVFRKPNNVPQRTAFERKCAATRVKTQSQHAESREKGQELDTIRQWQRHYRKIFPTFVFYFESIPDDSRAKYTKQVIALGGREEKFFSNAVTHVVTTRSIPPELPAEVAVASSTTTESNSQNSQPQTINPSLLDRSSESTNVQSDSFSGKGKFSIDPQLNRRLGAHVHDVEVRRQQNRSSDVLVRARELNMKIWALEKLQRIMTTMFDTETGLQIPHGHNTRSNAAGTIPRGTADLAQVLRNEKINGPSDRDPTVATKELCIFKGPYIYIYDIDEKQRPIMVREYPKVAHKELGEWPQFRSVTGGRCPFVEEPESRRDAEREKEQIRLQRQKEKEKAMAPRVTRAASAGQNAKMQPPTSFNKQVMTEADNSHNKTATVSSKQANIFAPSKPSYSQQRNDSEASRGNAFVSRAGTGRLLAGEPVASGLQASNITSAIRSQMISSTAAQPGAKAGTSKEVHGLQRKVLEKNSGGPASYGMTSSHRMTDLNAAVREDLAGLAARRKKKLPLIEEDKPSENEENARKTEATRKAKAVQQRKADKRDPKPGYCENCQDKFDDFDEHIASRKHRKFAEKDENWAELDQLLTKLARPLKEEQDDY</sequence>
<dbReference type="InterPro" id="IPR051590">
    <property type="entry name" value="Replication_Regulatory_Kinase"/>
</dbReference>